<evidence type="ECO:0000313" key="5">
    <source>
        <dbReference type="Proteomes" id="UP000822688"/>
    </source>
</evidence>
<protein>
    <recommendedName>
        <fullName evidence="3">SAM domain-containing protein</fullName>
    </recommendedName>
</protein>
<name>A0A8T0I3D7_CERPU</name>
<dbReference type="InterPro" id="IPR013761">
    <property type="entry name" value="SAM/pointed_sf"/>
</dbReference>
<feature type="compositionally biased region" description="Basic and acidic residues" evidence="2">
    <location>
        <begin position="116"/>
        <end position="126"/>
    </location>
</feature>
<dbReference type="Gene3D" id="1.10.150.50">
    <property type="entry name" value="Transcription Factor, Ets-1"/>
    <property type="match status" value="1"/>
</dbReference>
<dbReference type="AlphaFoldDB" id="A0A8T0I3D7"/>
<feature type="region of interest" description="Disordered" evidence="2">
    <location>
        <begin position="104"/>
        <end position="237"/>
    </location>
</feature>
<keyword evidence="1" id="KW-0677">Repeat</keyword>
<evidence type="ECO:0000259" key="3">
    <source>
        <dbReference type="PROSITE" id="PS50105"/>
    </source>
</evidence>
<sequence>MEGEQQQQQAKRRRRPSVRLGEIGFAVPFEASSLWIEAPRQRRKSAPADVLTTGKKAPRIRPLEQLGRAEEEEWAVIEPTNGSPVKGKSSRRVFNRKVNTKLRGKARLGWTSTSTLKDEDVARDLAEGGEEEDENESEEKEILPLQGDDEAPIVSTSSESEELLGSDLKGEEEENLPAEDSGNAGSDGSEEGEPGVKPSSHGDEMQGAIEDGPGGVNGKVFSRGKQQLGERRSGRQAAIRAIRDMGREIASRDAAIVSRDAASRDTAGEPSGRFQSPAAVGNGANTVVTPNSSQRGGLAGGVSGWLQELGLGRYLELFELNEVDTEVLPHLTFEDLREMGVDAVGARRKMFNGIQELGQIRGI</sequence>
<dbReference type="Pfam" id="PF07647">
    <property type="entry name" value="SAM_2"/>
    <property type="match status" value="1"/>
</dbReference>
<dbReference type="OrthoDB" id="539213at2759"/>
<proteinExistence type="predicted"/>
<dbReference type="PANTHER" id="PTHR10627:SF69">
    <property type="entry name" value="PROTEIN BICAUDAL C"/>
    <property type="match status" value="1"/>
</dbReference>
<feature type="region of interest" description="Disordered" evidence="2">
    <location>
        <begin position="256"/>
        <end position="281"/>
    </location>
</feature>
<dbReference type="EMBL" id="CM026425">
    <property type="protein sequence ID" value="KAG0577153.1"/>
    <property type="molecule type" value="Genomic_DNA"/>
</dbReference>
<organism evidence="4 5">
    <name type="scientific">Ceratodon purpureus</name>
    <name type="common">Fire moss</name>
    <name type="synonym">Dicranum purpureum</name>
    <dbReference type="NCBI Taxonomy" id="3225"/>
    <lineage>
        <taxon>Eukaryota</taxon>
        <taxon>Viridiplantae</taxon>
        <taxon>Streptophyta</taxon>
        <taxon>Embryophyta</taxon>
        <taxon>Bryophyta</taxon>
        <taxon>Bryophytina</taxon>
        <taxon>Bryopsida</taxon>
        <taxon>Dicranidae</taxon>
        <taxon>Pseudoditrichales</taxon>
        <taxon>Ditrichaceae</taxon>
        <taxon>Ceratodon</taxon>
    </lineage>
</organism>
<dbReference type="SMART" id="SM00454">
    <property type="entry name" value="SAM"/>
    <property type="match status" value="1"/>
</dbReference>
<keyword evidence="5" id="KW-1185">Reference proteome</keyword>
<evidence type="ECO:0000313" key="4">
    <source>
        <dbReference type="EMBL" id="KAG0577153.1"/>
    </source>
</evidence>
<gene>
    <name evidence="4" type="ORF">KC19_5G135200</name>
</gene>
<accession>A0A8T0I3D7</accession>
<comment type="caution">
    <text evidence="4">The sequence shown here is derived from an EMBL/GenBank/DDBJ whole genome shotgun (WGS) entry which is preliminary data.</text>
</comment>
<evidence type="ECO:0000256" key="2">
    <source>
        <dbReference type="SAM" id="MobiDB-lite"/>
    </source>
</evidence>
<evidence type="ECO:0000256" key="1">
    <source>
        <dbReference type="ARBA" id="ARBA00022737"/>
    </source>
</evidence>
<dbReference type="InterPro" id="IPR001660">
    <property type="entry name" value="SAM"/>
</dbReference>
<reference evidence="4" key="1">
    <citation type="submission" date="2020-06" db="EMBL/GenBank/DDBJ databases">
        <title>WGS assembly of Ceratodon purpureus strain R40.</title>
        <authorList>
            <person name="Carey S.B."/>
            <person name="Jenkins J."/>
            <person name="Shu S."/>
            <person name="Lovell J.T."/>
            <person name="Sreedasyam A."/>
            <person name="Maumus F."/>
            <person name="Tiley G.P."/>
            <person name="Fernandez-Pozo N."/>
            <person name="Barry K."/>
            <person name="Chen C."/>
            <person name="Wang M."/>
            <person name="Lipzen A."/>
            <person name="Daum C."/>
            <person name="Saski C.A."/>
            <person name="Payton A.C."/>
            <person name="Mcbreen J.C."/>
            <person name="Conrad R.E."/>
            <person name="Kollar L.M."/>
            <person name="Olsson S."/>
            <person name="Huttunen S."/>
            <person name="Landis J.B."/>
            <person name="Wickett N.J."/>
            <person name="Johnson M.G."/>
            <person name="Rensing S.A."/>
            <person name="Grimwood J."/>
            <person name="Schmutz J."/>
            <person name="Mcdaniel S.F."/>
        </authorList>
    </citation>
    <scope>NUCLEOTIDE SEQUENCE</scope>
    <source>
        <strain evidence="4">R40</strain>
    </source>
</reference>
<feature type="compositionally biased region" description="Acidic residues" evidence="2">
    <location>
        <begin position="127"/>
        <end position="139"/>
    </location>
</feature>
<dbReference type="CDD" id="cd09487">
    <property type="entry name" value="SAM_superfamily"/>
    <property type="match status" value="1"/>
</dbReference>
<feature type="compositionally biased region" description="Acidic residues" evidence="2">
    <location>
        <begin position="159"/>
        <end position="177"/>
    </location>
</feature>
<dbReference type="SUPFAM" id="SSF47769">
    <property type="entry name" value="SAM/Pointed domain"/>
    <property type="match status" value="1"/>
</dbReference>
<dbReference type="Proteomes" id="UP000822688">
    <property type="component" value="Chromosome 5"/>
</dbReference>
<feature type="domain" description="SAM" evidence="3">
    <location>
        <begin position="302"/>
        <end position="360"/>
    </location>
</feature>
<dbReference type="PANTHER" id="PTHR10627">
    <property type="entry name" value="SCP160"/>
    <property type="match status" value="1"/>
</dbReference>
<dbReference type="PROSITE" id="PS50105">
    <property type="entry name" value="SAM_DOMAIN"/>
    <property type="match status" value="1"/>
</dbReference>